<name>A0A453RJG9_AEGTS</name>
<evidence type="ECO:0000259" key="1">
    <source>
        <dbReference type="Pfam" id="PF04195"/>
    </source>
</evidence>
<feature type="domain" description="Transposase (putative) gypsy type" evidence="1">
    <location>
        <begin position="33"/>
        <end position="89"/>
    </location>
</feature>
<dbReference type="AlphaFoldDB" id="A0A453RJG9"/>
<evidence type="ECO:0000313" key="2">
    <source>
        <dbReference type="EnsemblPlants" id="AET7Gv20602900.1"/>
    </source>
</evidence>
<accession>A0A453RJG9</accession>
<reference evidence="2" key="3">
    <citation type="journal article" date="2017" name="Nature">
        <title>Genome sequence of the progenitor of the wheat D genome Aegilops tauschii.</title>
        <authorList>
            <person name="Luo M.C."/>
            <person name="Gu Y.Q."/>
            <person name="Puiu D."/>
            <person name="Wang H."/>
            <person name="Twardziok S.O."/>
            <person name="Deal K.R."/>
            <person name="Huo N."/>
            <person name="Zhu T."/>
            <person name="Wang L."/>
            <person name="Wang Y."/>
            <person name="McGuire P.E."/>
            <person name="Liu S."/>
            <person name="Long H."/>
            <person name="Ramasamy R.K."/>
            <person name="Rodriguez J.C."/>
            <person name="Van S.L."/>
            <person name="Yuan L."/>
            <person name="Wang Z."/>
            <person name="Xia Z."/>
            <person name="Xiao L."/>
            <person name="Anderson O.D."/>
            <person name="Ouyang S."/>
            <person name="Liang Y."/>
            <person name="Zimin A.V."/>
            <person name="Pertea G."/>
            <person name="Qi P."/>
            <person name="Bennetzen J.L."/>
            <person name="Dai X."/>
            <person name="Dawson M.W."/>
            <person name="Muller H.G."/>
            <person name="Kugler K."/>
            <person name="Rivarola-Duarte L."/>
            <person name="Spannagl M."/>
            <person name="Mayer K.F.X."/>
            <person name="Lu F.H."/>
            <person name="Bevan M.W."/>
            <person name="Leroy P."/>
            <person name="Li P."/>
            <person name="You F.M."/>
            <person name="Sun Q."/>
            <person name="Liu Z."/>
            <person name="Lyons E."/>
            <person name="Wicker T."/>
            <person name="Salzberg S.L."/>
            <person name="Devos K.M."/>
            <person name="Dvorak J."/>
        </authorList>
    </citation>
    <scope>NUCLEOTIDE SEQUENCE [LARGE SCALE GENOMIC DNA]</scope>
    <source>
        <strain evidence="2">cv. AL8/78</strain>
    </source>
</reference>
<dbReference type="EnsemblPlants" id="AET7Gv20602900.1">
    <property type="protein sequence ID" value="AET7Gv20602900.1"/>
    <property type="gene ID" value="AET7Gv20602900"/>
</dbReference>
<keyword evidence="3" id="KW-1185">Reference proteome</keyword>
<reference evidence="2" key="4">
    <citation type="submission" date="2019-03" db="UniProtKB">
        <authorList>
            <consortium name="EnsemblPlants"/>
        </authorList>
    </citation>
    <scope>IDENTIFICATION</scope>
</reference>
<protein>
    <recommendedName>
        <fullName evidence="1">Transposase (putative) gypsy type domain-containing protein</fullName>
    </recommendedName>
</protein>
<reference evidence="3" key="2">
    <citation type="journal article" date="2017" name="Nat. Plants">
        <title>The Aegilops tauschii genome reveals multiple impacts of transposons.</title>
        <authorList>
            <person name="Zhao G."/>
            <person name="Zou C."/>
            <person name="Li K."/>
            <person name="Wang K."/>
            <person name="Li T."/>
            <person name="Gao L."/>
            <person name="Zhang X."/>
            <person name="Wang H."/>
            <person name="Yang Z."/>
            <person name="Liu X."/>
            <person name="Jiang W."/>
            <person name="Mao L."/>
            <person name="Kong X."/>
            <person name="Jiao Y."/>
            <person name="Jia J."/>
        </authorList>
    </citation>
    <scope>NUCLEOTIDE SEQUENCE [LARGE SCALE GENOMIC DNA]</scope>
    <source>
        <strain evidence="3">cv. AL8/78</strain>
    </source>
</reference>
<evidence type="ECO:0000313" key="3">
    <source>
        <dbReference type="Proteomes" id="UP000015105"/>
    </source>
</evidence>
<reference evidence="2" key="5">
    <citation type="journal article" date="2021" name="G3 (Bethesda)">
        <title>Aegilops tauschii genome assembly Aet v5.0 features greater sequence contiguity and improved annotation.</title>
        <authorList>
            <person name="Wang L."/>
            <person name="Zhu T."/>
            <person name="Rodriguez J.C."/>
            <person name="Deal K.R."/>
            <person name="Dubcovsky J."/>
            <person name="McGuire P.E."/>
            <person name="Lux T."/>
            <person name="Spannagl M."/>
            <person name="Mayer K.F.X."/>
            <person name="Baldrich P."/>
            <person name="Meyers B.C."/>
            <person name="Huo N."/>
            <person name="Gu Y.Q."/>
            <person name="Zhou H."/>
            <person name="Devos K.M."/>
            <person name="Bennetzen J.L."/>
            <person name="Unver T."/>
            <person name="Budak H."/>
            <person name="Gulick P.J."/>
            <person name="Galiba G."/>
            <person name="Kalapos B."/>
            <person name="Nelson D.R."/>
            <person name="Li P."/>
            <person name="You F.M."/>
            <person name="Luo M.C."/>
            <person name="Dvorak J."/>
        </authorList>
    </citation>
    <scope>NUCLEOTIDE SEQUENCE [LARGE SCALE GENOMIC DNA]</scope>
    <source>
        <strain evidence="2">cv. AL8/78</strain>
    </source>
</reference>
<dbReference type="Pfam" id="PF04195">
    <property type="entry name" value="Transposase_28"/>
    <property type="match status" value="1"/>
</dbReference>
<dbReference type="InterPro" id="IPR007321">
    <property type="entry name" value="Transposase_28"/>
</dbReference>
<organism evidence="2 3">
    <name type="scientific">Aegilops tauschii subsp. strangulata</name>
    <name type="common">Goatgrass</name>
    <dbReference type="NCBI Taxonomy" id="200361"/>
    <lineage>
        <taxon>Eukaryota</taxon>
        <taxon>Viridiplantae</taxon>
        <taxon>Streptophyta</taxon>
        <taxon>Embryophyta</taxon>
        <taxon>Tracheophyta</taxon>
        <taxon>Spermatophyta</taxon>
        <taxon>Magnoliopsida</taxon>
        <taxon>Liliopsida</taxon>
        <taxon>Poales</taxon>
        <taxon>Poaceae</taxon>
        <taxon>BOP clade</taxon>
        <taxon>Pooideae</taxon>
        <taxon>Triticodae</taxon>
        <taxon>Triticeae</taxon>
        <taxon>Triticinae</taxon>
        <taxon>Aegilops</taxon>
    </lineage>
</organism>
<dbReference type="Gramene" id="AET7Gv20602900.1">
    <property type="protein sequence ID" value="AET7Gv20602900.1"/>
    <property type="gene ID" value="AET7Gv20602900"/>
</dbReference>
<reference evidence="3" key="1">
    <citation type="journal article" date="2014" name="Science">
        <title>Ancient hybridizations among the ancestral genomes of bread wheat.</title>
        <authorList>
            <consortium name="International Wheat Genome Sequencing Consortium,"/>
            <person name="Marcussen T."/>
            <person name="Sandve S.R."/>
            <person name="Heier L."/>
            <person name="Spannagl M."/>
            <person name="Pfeifer M."/>
            <person name="Jakobsen K.S."/>
            <person name="Wulff B.B."/>
            <person name="Steuernagel B."/>
            <person name="Mayer K.F."/>
            <person name="Olsen O.A."/>
        </authorList>
    </citation>
    <scope>NUCLEOTIDE SEQUENCE [LARGE SCALE GENOMIC DNA]</scope>
    <source>
        <strain evidence="3">cv. AL8/78</strain>
    </source>
</reference>
<dbReference type="Proteomes" id="UP000015105">
    <property type="component" value="Chromosome 7D"/>
</dbReference>
<sequence length="92" mass="10102">KVRDFVGGVDNKWGPIKLRVAGTREVDITDTLIFAVFLVEGLVPPFSSFLRAILEHLQVHTLHLHPNAVLVLAMFAHLDEAVIGVMSSLMGN</sequence>
<proteinExistence type="predicted"/>